<keyword evidence="8" id="KW-0675">Receptor</keyword>
<evidence type="ECO:0000313" key="11">
    <source>
        <dbReference type="Proteomes" id="UP000050761"/>
    </source>
</evidence>
<evidence type="ECO:0000256" key="6">
    <source>
        <dbReference type="ARBA" id="ARBA00023125"/>
    </source>
</evidence>
<evidence type="ECO:0000256" key="5">
    <source>
        <dbReference type="ARBA" id="ARBA00023015"/>
    </source>
</evidence>
<evidence type="ECO:0000256" key="1">
    <source>
        <dbReference type="ARBA" id="ARBA00005993"/>
    </source>
</evidence>
<evidence type="ECO:0000313" key="10">
    <source>
        <dbReference type="EMBL" id="VDO28663.1"/>
    </source>
</evidence>
<evidence type="ECO:0000256" key="8">
    <source>
        <dbReference type="ARBA" id="ARBA00023170"/>
    </source>
</evidence>
<dbReference type="SUPFAM" id="SSF48508">
    <property type="entry name" value="Nuclear receptor ligand-binding domain"/>
    <property type="match status" value="1"/>
</dbReference>
<dbReference type="AlphaFoldDB" id="A0A183F9I9"/>
<organism evidence="11 12">
    <name type="scientific">Heligmosomoides polygyrus</name>
    <name type="common">Parasitic roundworm</name>
    <dbReference type="NCBI Taxonomy" id="6339"/>
    <lineage>
        <taxon>Eukaryota</taxon>
        <taxon>Metazoa</taxon>
        <taxon>Ecdysozoa</taxon>
        <taxon>Nematoda</taxon>
        <taxon>Chromadorea</taxon>
        <taxon>Rhabditida</taxon>
        <taxon>Rhabditina</taxon>
        <taxon>Rhabditomorpha</taxon>
        <taxon>Strongyloidea</taxon>
        <taxon>Heligmosomidae</taxon>
        <taxon>Heligmosomoides</taxon>
    </lineage>
</organism>
<dbReference type="GO" id="GO:0008270">
    <property type="term" value="F:zinc ion binding"/>
    <property type="evidence" value="ECO:0007669"/>
    <property type="project" value="UniProtKB-KW"/>
</dbReference>
<dbReference type="EMBL" id="UZAH01005122">
    <property type="protein sequence ID" value="VDO28663.1"/>
    <property type="molecule type" value="Genomic_DNA"/>
</dbReference>
<evidence type="ECO:0000256" key="7">
    <source>
        <dbReference type="ARBA" id="ARBA00023163"/>
    </source>
</evidence>
<feature type="domain" description="NR LBD" evidence="9">
    <location>
        <begin position="41"/>
        <end position="220"/>
    </location>
</feature>
<dbReference type="PROSITE" id="PS51843">
    <property type="entry name" value="NR_LBD"/>
    <property type="match status" value="1"/>
</dbReference>
<evidence type="ECO:0000313" key="12">
    <source>
        <dbReference type="WBParaSite" id="HPBE_0000283101-mRNA-1"/>
    </source>
</evidence>
<keyword evidence="5" id="KW-0805">Transcription regulation</keyword>
<reference evidence="10 11" key="1">
    <citation type="submission" date="2018-11" db="EMBL/GenBank/DDBJ databases">
        <authorList>
            <consortium name="Pathogen Informatics"/>
        </authorList>
    </citation>
    <scope>NUCLEOTIDE SEQUENCE [LARGE SCALE GENOMIC DNA]</scope>
</reference>
<keyword evidence="7" id="KW-0804">Transcription</keyword>
<dbReference type="Gene3D" id="1.10.565.10">
    <property type="entry name" value="Retinoid X Receptor"/>
    <property type="match status" value="1"/>
</dbReference>
<gene>
    <name evidence="10" type="ORF">HPBE_LOCUS2832</name>
</gene>
<sequence>MSADLVLNEDERVQKRELIKGNRERRHLEQLLGVIKGSPLDEASHKEIIFEIDLITNSYCRNIDQAMTQSARSSERESDGQLTEILRLIVRRSSDFARVVGVWNTLPLECQTQLLHSTMLEVHLLRFASFFDETEDSFKPAANVSLSHSDLLETLTVDVVDQDEMDELRELLNCLFSLARSLVELQLDDRLLAVLSAMFIFDPSNVLDPSMVSILRFRKI</sequence>
<dbReference type="InterPro" id="IPR000536">
    <property type="entry name" value="Nucl_hrmn_rcpt_lig-bd"/>
</dbReference>
<keyword evidence="2" id="KW-0479">Metal-binding</keyword>
<comment type="similarity">
    <text evidence="1">Belongs to the nuclear hormone receptor family.</text>
</comment>
<dbReference type="InterPro" id="IPR035500">
    <property type="entry name" value="NHR-like_dom_sf"/>
</dbReference>
<reference evidence="12" key="2">
    <citation type="submission" date="2019-09" db="UniProtKB">
        <authorList>
            <consortium name="WormBaseParasite"/>
        </authorList>
    </citation>
    <scope>IDENTIFICATION</scope>
</reference>
<keyword evidence="3" id="KW-0863">Zinc-finger</keyword>
<keyword evidence="11" id="KW-1185">Reference proteome</keyword>
<proteinExistence type="inferred from homology"/>
<accession>A0A3P7V986</accession>
<dbReference type="PANTHER" id="PTHR24082">
    <property type="entry name" value="NUCLEAR HORMONE RECEPTOR"/>
    <property type="match status" value="1"/>
</dbReference>
<dbReference type="OrthoDB" id="5771769at2759"/>
<evidence type="ECO:0000256" key="2">
    <source>
        <dbReference type="ARBA" id="ARBA00022723"/>
    </source>
</evidence>
<evidence type="ECO:0000256" key="4">
    <source>
        <dbReference type="ARBA" id="ARBA00022833"/>
    </source>
</evidence>
<keyword evidence="6" id="KW-0238">DNA-binding</keyword>
<dbReference type="GO" id="GO:0003677">
    <property type="term" value="F:DNA binding"/>
    <property type="evidence" value="ECO:0007669"/>
    <property type="project" value="UniProtKB-KW"/>
</dbReference>
<evidence type="ECO:0000256" key="3">
    <source>
        <dbReference type="ARBA" id="ARBA00022771"/>
    </source>
</evidence>
<dbReference type="Proteomes" id="UP000050761">
    <property type="component" value="Unassembled WGS sequence"/>
</dbReference>
<dbReference type="WBParaSite" id="HPBE_0000283101-mRNA-1">
    <property type="protein sequence ID" value="HPBE_0000283101-mRNA-1"/>
    <property type="gene ID" value="HPBE_0000283101"/>
</dbReference>
<evidence type="ECO:0000259" key="9">
    <source>
        <dbReference type="PROSITE" id="PS51843"/>
    </source>
</evidence>
<accession>A0A183F9I9</accession>
<dbReference type="Pfam" id="PF00104">
    <property type="entry name" value="Hormone_recep"/>
    <property type="match status" value="1"/>
</dbReference>
<name>A0A183F9I9_HELPZ</name>
<protein>
    <submittedName>
        <fullName evidence="12">NR LBD domain-containing protein</fullName>
    </submittedName>
</protein>
<dbReference type="InterPro" id="IPR050234">
    <property type="entry name" value="Nuclear_hormone_rcpt_NR1"/>
</dbReference>
<keyword evidence="4" id="KW-0862">Zinc</keyword>